<dbReference type="AlphaFoldDB" id="A0A6S7JYG9"/>
<comment type="caution">
    <text evidence="4">The sequence shown here is derived from an EMBL/GenBank/DDBJ whole genome shotgun (WGS) entry which is preliminary data.</text>
</comment>
<feature type="compositionally biased region" description="Basic residues" evidence="3">
    <location>
        <begin position="405"/>
        <end position="422"/>
    </location>
</feature>
<dbReference type="PANTHER" id="PTHR46657:SF1">
    <property type="entry name" value="CENTROSOMAL PROTEIN OF 128 KDA"/>
    <property type="match status" value="1"/>
</dbReference>
<name>A0A6S7JYG9_PARCT</name>
<feature type="coiled-coil region" evidence="2">
    <location>
        <begin position="224"/>
        <end position="272"/>
    </location>
</feature>
<keyword evidence="5" id="KW-1185">Reference proteome</keyword>
<gene>
    <name evidence="4" type="ORF">PACLA_8A076394</name>
</gene>
<dbReference type="EMBL" id="CACRXK020011386">
    <property type="protein sequence ID" value="CAB4021342.1"/>
    <property type="molecule type" value="Genomic_DNA"/>
</dbReference>
<evidence type="ECO:0000313" key="5">
    <source>
        <dbReference type="Proteomes" id="UP001152795"/>
    </source>
</evidence>
<feature type="region of interest" description="Disordered" evidence="3">
    <location>
        <begin position="352"/>
        <end position="380"/>
    </location>
</feature>
<dbReference type="GO" id="GO:0000922">
    <property type="term" value="C:spindle pole"/>
    <property type="evidence" value="ECO:0007669"/>
    <property type="project" value="TreeGrafter"/>
</dbReference>
<evidence type="ECO:0000256" key="3">
    <source>
        <dbReference type="SAM" id="MobiDB-lite"/>
    </source>
</evidence>
<protein>
    <submittedName>
        <fullName evidence="4">Uncharacterized protein</fullName>
    </submittedName>
</protein>
<accession>A0A6S7JYG9</accession>
<dbReference type="OrthoDB" id="10046318at2759"/>
<organism evidence="4 5">
    <name type="scientific">Paramuricea clavata</name>
    <name type="common">Red gorgonian</name>
    <name type="synonym">Violescent sea-whip</name>
    <dbReference type="NCBI Taxonomy" id="317549"/>
    <lineage>
        <taxon>Eukaryota</taxon>
        <taxon>Metazoa</taxon>
        <taxon>Cnidaria</taxon>
        <taxon>Anthozoa</taxon>
        <taxon>Octocorallia</taxon>
        <taxon>Malacalcyonacea</taxon>
        <taxon>Plexauridae</taxon>
        <taxon>Paramuricea</taxon>
    </lineage>
</organism>
<feature type="compositionally biased region" description="Polar residues" evidence="3">
    <location>
        <begin position="423"/>
        <end position="433"/>
    </location>
</feature>
<keyword evidence="1 2" id="KW-0175">Coiled coil</keyword>
<dbReference type="Proteomes" id="UP001152795">
    <property type="component" value="Unassembled WGS sequence"/>
</dbReference>
<dbReference type="InterPro" id="IPR000533">
    <property type="entry name" value="Tropomyosin"/>
</dbReference>
<dbReference type="SUPFAM" id="SSF57997">
    <property type="entry name" value="Tropomyosin"/>
    <property type="match status" value="1"/>
</dbReference>
<evidence type="ECO:0000256" key="1">
    <source>
        <dbReference type="ARBA" id="ARBA00023054"/>
    </source>
</evidence>
<evidence type="ECO:0000313" key="4">
    <source>
        <dbReference type="EMBL" id="CAB4021342.1"/>
    </source>
</evidence>
<proteinExistence type="predicted"/>
<feature type="coiled-coil region" evidence="2">
    <location>
        <begin position="12"/>
        <end position="191"/>
    </location>
</feature>
<feature type="region of interest" description="Disordered" evidence="3">
    <location>
        <begin position="399"/>
        <end position="433"/>
    </location>
</feature>
<dbReference type="PRINTS" id="PR00194">
    <property type="entry name" value="TROPOMYOSIN"/>
</dbReference>
<reference evidence="4" key="1">
    <citation type="submission" date="2020-04" db="EMBL/GenBank/DDBJ databases">
        <authorList>
            <person name="Alioto T."/>
            <person name="Alioto T."/>
            <person name="Gomez Garrido J."/>
        </authorList>
    </citation>
    <scope>NUCLEOTIDE SEQUENCE</scope>
    <source>
        <strain evidence="4">A484AB</strain>
    </source>
</reference>
<dbReference type="InterPro" id="IPR026652">
    <property type="entry name" value="CEP128"/>
</dbReference>
<dbReference type="PANTHER" id="PTHR46657">
    <property type="entry name" value="CENTROSOMAL PROTEIN OF 128 KDA"/>
    <property type="match status" value="1"/>
</dbReference>
<sequence>MERLDEATSHSNEELKEGIRDIASKKSRLEIKLKEEQTLREKLENAVDVAQEEQAKCKDEVASLYRQLQREREECNLAVKDAEEKMAKTRAESVDEIQEGQRRLEKQKEEFEEKLADTKLQLADEKSTVKALRKQQEKDGKEIENMRTQINRLTEEKTRLRQNYDELQHDIERKDELREQDKTRITELETEIRRCHHSLNRVTDEKKDTFEKADADKVYYITELEKQNATLKDISRKNKDLEEKARENQERIAALQRKISKLTKSLDDATEALQNSMVALVDNQKLLDELYNFRGDQEERDRIHYKYARFQEQVKLLTRELNDAKTTAEEQKKDTQDASNLSARLLESLNQISTPHLAGKRNRNNSTSFLSRPKSKSREDFGSLDTIFSSSCEDVTHLKEDHNFKTPKRTSVRDVHYKRRSTRNSTHNAAEKD</sequence>
<feature type="coiled-coil region" evidence="2">
    <location>
        <begin position="307"/>
        <end position="338"/>
    </location>
</feature>
<dbReference type="GO" id="GO:0005814">
    <property type="term" value="C:centriole"/>
    <property type="evidence" value="ECO:0007669"/>
    <property type="project" value="TreeGrafter"/>
</dbReference>
<evidence type="ECO:0000256" key="2">
    <source>
        <dbReference type="SAM" id="Coils"/>
    </source>
</evidence>